<reference evidence="1 2" key="1">
    <citation type="submission" date="2018-08" db="EMBL/GenBank/DDBJ databases">
        <title>Genomic investigation of the strawberry pathogen Phytophthora fragariae indicates pathogenicity is determined by transcriptional variation in three key races.</title>
        <authorList>
            <person name="Adams T.M."/>
            <person name="Armitage A.D."/>
            <person name="Sobczyk M.K."/>
            <person name="Bates H.J."/>
            <person name="Dunwell J.M."/>
            <person name="Nellist C.F."/>
            <person name="Harrison R.J."/>
        </authorList>
    </citation>
    <scope>NUCLEOTIDE SEQUENCE [LARGE SCALE GENOMIC DNA]</scope>
    <source>
        <strain evidence="1 2">NOV-71</strain>
    </source>
</reference>
<accession>A0A6A3RYW5</accession>
<dbReference type="EMBL" id="QXFZ01000865">
    <property type="protein sequence ID" value="KAE9102685.1"/>
    <property type="molecule type" value="Genomic_DNA"/>
</dbReference>
<protein>
    <submittedName>
        <fullName evidence="1">Uncharacterized protein</fullName>
    </submittedName>
</protein>
<evidence type="ECO:0000313" key="1">
    <source>
        <dbReference type="EMBL" id="KAE9102685.1"/>
    </source>
</evidence>
<dbReference type="AlphaFoldDB" id="A0A6A3RYW5"/>
<name>A0A6A3RYW5_9STRA</name>
<dbReference type="Proteomes" id="UP000441208">
    <property type="component" value="Unassembled WGS sequence"/>
</dbReference>
<gene>
    <name evidence="1" type="ORF">PF007_g14683</name>
</gene>
<evidence type="ECO:0000313" key="2">
    <source>
        <dbReference type="Proteomes" id="UP000441208"/>
    </source>
</evidence>
<comment type="caution">
    <text evidence="1">The sequence shown here is derived from an EMBL/GenBank/DDBJ whole genome shotgun (WGS) entry which is preliminary data.</text>
</comment>
<proteinExistence type="predicted"/>
<sequence length="41" mass="4456">MGTTYTSADSVLFDCSMAFETFASVTRSQFSFWNITGGGFS</sequence>
<organism evidence="1 2">
    <name type="scientific">Phytophthora fragariae</name>
    <dbReference type="NCBI Taxonomy" id="53985"/>
    <lineage>
        <taxon>Eukaryota</taxon>
        <taxon>Sar</taxon>
        <taxon>Stramenopiles</taxon>
        <taxon>Oomycota</taxon>
        <taxon>Peronosporomycetes</taxon>
        <taxon>Peronosporales</taxon>
        <taxon>Peronosporaceae</taxon>
        <taxon>Phytophthora</taxon>
    </lineage>
</organism>